<dbReference type="PANTHER" id="PTHR43213:SF5">
    <property type="entry name" value="BIFUNCTIONAL DTTP_UTP PYROPHOSPHATASE_METHYLTRANSFERASE PROTEIN-RELATED"/>
    <property type="match status" value="1"/>
</dbReference>
<keyword evidence="4" id="KW-0963">Cytoplasm</keyword>
<dbReference type="Gene3D" id="3.90.950.10">
    <property type="match status" value="1"/>
</dbReference>
<dbReference type="HAMAP" id="MF_00528">
    <property type="entry name" value="Maf"/>
    <property type="match status" value="1"/>
</dbReference>
<dbReference type="RefSeq" id="WP_133883764.1">
    <property type="nucleotide sequence ID" value="NZ_MWIN01000003.1"/>
</dbReference>
<comment type="cofactor">
    <cofactor evidence="1 4">
        <name>a divalent metal cation</name>
        <dbReference type="ChEBI" id="CHEBI:60240"/>
    </cofactor>
</comment>
<comment type="catalytic activity">
    <reaction evidence="4">
        <text>dTTP + H2O = dTMP + diphosphate + H(+)</text>
        <dbReference type="Rhea" id="RHEA:28534"/>
        <dbReference type="ChEBI" id="CHEBI:15377"/>
        <dbReference type="ChEBI" id="CHEBI:15378"/>
        <dbReference type="ChEBI" id="CHEBI:33019"/>
        <dbReference type="ChEBI" id="CHEBI:37568"/>
        <dbReference type="ChEBI" id="CHEBI:63528"/>
        <dbReference type="EC" id="3.6.1.9"/>
    </reaction>
</comment>
<gene>
    <name evidence="5" type="ORF">DFR24_4621</name>
</gene>
<comment type="caution">
    <text evidence="5">The sequence shown here is derived from an EMBL/GenBank/DDBJ whole genome shotgun (WGS) entry which is preliminary data.</text>
</comment>
<dbReference type="PANTHER" id="PTHR43213">
    <property type="entry name" value="BIFUNCTIONAL DTTP/UTP PYROPHOSPHATASE/METHYLTRANSFERASE PROTEIN-RELATED"/>
    <property type="match status" value="1"/>
</dbReference>
<dbReference type="OrthoDB" id="9807767at2"/>
<organism evidence="5 6">
    <name type="scientific">Panacagrimonas perspica</name>
    <dbReference type="NCBI Taxonomy" id="381431"/>
    <lineage>
        <taxon>Bacteria</taxon>
        <taxon>Pseudomonadati</taxon>
        <taxon>Pseudomonadota</taxon>
        <taxon>Gammaproteobacteria</taxon>
        <taxon>Nevskiales</taxon>
        <taxon>Nevskiaceae</taxon>
        <taxon>Panacagrimonas</taxon>
    </lineage>
</organism>
<dbReference type="InterPro" id="IPR003697">
    <property type="entry name" value="Maf-like"/>
</dbReference>
<dbReference type="NCBIfam" id="TIGR00172">
    <property type="entry name" value="maf"/>
    <property type="match status" value="1"/>
</dbReference>
<feature type="site" description="Important for substrate specificity" evidence="4">
    <location>
        <position position="156"/>
    </location>
</feature>
<dbReference type="SUPFAM" id="SSF52972">
    <property type="entry name" value="ITPase-like"/>
    <property type="match status" value="1"/>
</dbReference>
<feature type="site" description="Important for substrate specificity" evidence="4">
    <location>
        <position position="74"/>
    </location>
</feature>
<evidence type="ECO:0000256" key="4">
    <source>
        <dbReference type="HAMAP-Rule" id="MF_00528"/>
    </source>
</evidence>
<dbReference type="Pfam" id="PF02545">
    <property type="entry name" value="Maf"/>
    <property type="match status" value="1"/>
</dbReference>
<keyword evidence="6" id="KW-1185">Reference proteome</keyword>
<reference evidence="5 6" key="1">
    <citation type="submission" date="2019-03" db="EMBL/GenBank/DDBJ databases">
        <title>Genomic Encyclopedia of Type Strains, Phase IV (KMG-IV): sequencing the most valuable type-strain genomes for metagenomic binning, comparative biology and taxonomic classification.</title>
        <authorList>
            <person name="Goeker M."/>
        </authorList>
    </citation>
    <scope>NUCLEOTIDE SEQUENCE [LARGE SCALE GENOMIC DNA]</scope>
    <source>
        <strain evidence="5 6">DSM 26377</strain>
    </source>
</reference>
<dbReference type="CDD" id="cd00555">
    <property type="entry name" value="Maf"/>
    <property type="match status" value="1"/>
</dbReference>
<dbReference type="GO" id="GO:0009117">
    <property type="term" value="P:nucleotide metabolic process"/>
    <property type="evidence" value="ECO:0007669"/>
    <property type="project" value="UniProtKB-KW"/>
</dbReference>
<comment type="function">
    <text evidence="4">Nucleoside triphosphate pyrophosphatase that hydrolyzes dTTP and UTP. May have a dual role in cell division arrest and in preventing the incorporation of modified nucleotides into cellular nucleic acids.</text>
</comment>
<evidence type="ECO:0000313" key="6">
    <source>
        <dbReference type="Proteomes" id="UP000295341"/>
    </source>
</evidence>
<evidence type="ECO:0000313" key="5">
    <source>
        <dbReference type="EMBL" id="TDU24354.1"/>
    </source>
</evidence>
<evidence type="ECO:0000256" key="2">
    <source>
        <dbReference type="ARBA" id="ARBA00022801"/>
    </source>
</evidence>
<comment type="similarity">
    <text evidence="4">Belongs to the Maf family. YhdE subfamily.</text>
</comment>
<feature type="active site" description="Proton acceptor" evidence="4">
    <location>
        <position position="73"/>
    </location>
</feature>
<proteinExistence type="inferred from homology"/>
<accession>A0A4S3K8Y1</accession>
<dbReference type="EMBL" id="SOBT01000012">
    <property type="protein sequence ID" value="TDU24354.1"/>
    <property type="molecule type" value="Genomic_DNA"/>
</dbReference>
<evidence type="ECO:0000256" key="1">
    <source>
        <dbReference type="ARBA" id="ARBA00001968"/>
    </source>
</evidence>
<dbReference type="InterPro" id="IPR029001">
    <property type="entry name" value="ITPase-like_fam"/>
</dbReference>
<keyword evidence="3 4" id="KW-0546">Nucleotide metabolism</keyword>
<name>A0A4S3K8Y1_9GAMM</name>
<comment type="caution">
    <text evidence="4">Lacks conserved residue(s) required for the propagation of feature annotation.</text>
</comment>
<dbReference type="PIRSF" id="PIRSF006305">
    <property type="entry name" value="Maf"/>
    <property type="match status" value="1"/>
</dbReference>
<feature type="site" description="Important for substrate specificity" evidence="4">
    <location>
        <position position="13"/>
    </location>
</feature>
<keyword evidence="2 4" id="KW-0378">Hydrolase</keyword>
<dbReference type="Proteomes" id="UP000295341">
    <property type="component" value="Unassembled WGS sequence"/>
</dbReference>
<protein>
    <recommendedName>
        <fullName evidence="4">dTTP/UTP pyrophosphatase</fullName>
        <shortName evidence="4">dTTPase/UTPase</shortName>
        <ecNumber evidence="4">3.6.1.9</ecNumber>
    </recommendedName>
    <alternativeName>
        <fullName evidence="4">Nucleoside triphosphate pyrophosphatase</fullName>
    </alternativeName>
    <alternativeName>
        <fullName evidence="4">Nucleotide pyrophosphatase</fullName>
        <shortName evidence="4">Nucleotide PPase</shortName>
    </alternativeName>
</protein>
<dbReference type="GO" id="GO:0036221">
    <property type="term" value="F:UTP diphosphatase activity"/>
    <property type="evidence" value="ECO:0007669"/>
    <property type="project" value="RHEA"/>
</dbReference>
<dbReference type="EC" id="3.6.1.9" evidence="4"/>
<dbReference type="GO" id="GO:0036218">
    <property type="term" value="F:dTTP diphosphatase activity"/>
    <property type="evidence" value="ECO:0007669"/>
    <property type="project" value="RHEA"/>
</dbReference>
<comment type="catalytic activity">
    <reaction evidence="4">
        <text>UTP + H2O = UMP + diphosphate + H(+)</text>
        <dbReference type="Rhea" id="RHEA:29395"/>
        <dbReference type="ChEBI" id="CHEBI:15377"/>
        <dbReference type="ChEBI" id="CHEBI:15378"/>
        <dbReference type="ChEBI" id="CHEBI:33019"/>
        <dbReference type="ChEBI" id="CHEBI:46398"/>
        <dbReference type="ChEBI" id="CHEBI:57865"/>
        <dbReference type="EC" id="3.6.1.9"/>
    </reaction>
</comment>
<evidence type="ECO:0000256" key="3">
    <source>
        <dbReference type="ARBA" id="ARBA00023080"/>
    </source>
</evidence>
<comment type="subcellular location">
    <subcellularLocation>
        <location evidence="4">Cytoplasm</location>
    </subcellularLocation>
</comment>
<dbReference type="AlphaFoldDB" id="A0A4S3K8Y1"/>
<sequence>MDYDFYLASRSPRRVQLLREAGYRFHCLPADVPEVVRAGESPEDFARRLATDKAGAVSQRLDAAAVLPVVGADTDVSIDGQILGKPRDRADAVDMLLRLSGRAHQVHTAVVVRRGDEQAIAGTRTDVFFGRVTRAEAEAYWDSGEPADKAGAYAIQGLAGRWVKEIRGSYSGVVGLPVFETMELLRRFGVEPGMPR</sequence>
<dbReference type="GO" id="GO:0005737">
    <property type="term" value="C:cytoplasm"/>
    <property type="evidence" value="ECO:0007669"/>
    <property type="project" value="UniProtKB-SubCell"/>
</dbReference>